<sequence length="421" mass="45985">MVSGDRFTRSVKIWFAESATYNFTVNISMGLVYALLIKMYSYGIHELGVLTIARLLAYASSQLPAAWLVEEHRHLRKKIWLYMGIVNRVGWALVILALFMPREYVLPYVAVLSFIAQFAGGVAGVAAMDVLGDLVPFKESTTVFSRANQLAYSSILVAHGLSIVLFALPIEIALKYTTAYLIALVVAIASSILLYFIPDPGRSLQSINTTSPSGMSEIDKALKNIIHDQGLRGYLFLITFFNFAVNIPAPFWDYIVMNTTGGNELFVVLKNFAGLSSKIFGTRMWSTLMRRRGVRRAMIAGIASSSLIPVAYSYIAMPFEIIGVEAYSGFVWASIDISSNIYNIYLSPSTLRPLYLSMLGFTTNTVAGLASTLGSIIAVSTGNITPVLILSGTMRGLSALLAYKVLPEPGETPVKAASITK</sequence>
<dbReference type="GeneID" id="10153480"/>
<proteinExistence type="predicted"/>
<dbReference type="InterPro" id="IPR036259">
    <property type="entry name" value="MFS_trans_sf"/>
</dbReference>
<evidence type="ECO:0000256" key="1">
    <source>
        <dbReference type="SAM" id="Phobius"/>
    </source>
</evidence>
<feature type="transmembrane region" description="Helical" evidence="1">
    <location>
        <begin position="150"/>
        <end position="170"/>
    </location>
</feature>
<dbReference type="OrthoDB" id="18909at2157"/>
<dbReference type="RefSeq" id="WP_013562311.1">
    <property type="nucleotide sequence ID" value="NC_014961.1"/>
</dbReference>
<dbReference type="InterPro" id="IPR011701">
    <property type="entry name" value="MFS"/>
</dbReference>
<dbReference type="GO" id="GO:0022857">
    <property type="term" value="F:transmembrane transporter activity"/>
    <property type="evidence" value="ECO:0007669"/>
    <property type="project" value="InterPro"/>
</dbReference>
<dbReference type="HOGENOM" id="CLU_651531_0_0_2"/>
<feature type="transmembrane region" description="Helical" evidence="1">
    <location>
        <begin position="176"/>
        <end position="197"/>
    </location>
</feature>
<dbReference type="InterPro" id="IPR052528">
    <property type="entry name" value="Sugar_transport-like"/>
</dbReference>
<evidence type="ECO:0000313" key="2">
    <source>
        <dbReference type="EMBL" id="ADV65089.1"/>
    </source>
</evidence>
<dbReference type="CDD" id="cd06174">
    <property type="entry name" value="MFS"/>
    <property type="match status" value="1"/>
</dbReference>
<dbReference type="STRING" id="765177.Desmu_0784"/>
<keyword evidence="1" id="KW-0812">Transmembrane</keyword>
<keyword evidence="1" id="KW-1133">Transmembrane helix</keyword>
<organism evidence="2 3">
    <name type="scientific">Desulfurococcus mucosus (strain ATCC 35584 / DSM 2162 / JCM 9187 / O7/1)</name>
    <dbReference type="NCBI Taxonomy" id="765177"/>
    <lineage>
        <taxon>Archaea</taxon>
        <taxon>Thermoproteota</taxon>
        <taxon>Thermoprotei</taxon>
        <taxon>Desulfurococcales</taxon>
        <taxon>Desulfurococcaceae</taxon>
        <taxon>Desulfurococcus</taxon>
    </lineage>
</organism>
<gene>
    <name evidence="2" type="ordered locus">Desmu_0784</name>
</gene>
<feature type="transmembrane region" description="Helical" evidence="1">
    <location>
        <begin position="297"/>
        <end position="315"/>
    </location>
</feature>
<feature type="transmembrane region" description="Helical" evidence="1">
    <location>
        <begin position="105"/>
        <end position="130"/>
    </location>
</feature>
<reference evidence="3" key="1">
    <citation type="submission" date="2010-11" db="EMBL/GenBank/DDBJ databases">
        <title>The complete genome of Desulfurococcus mucosus DSM 2162.</title>
        <authorList>
            <consortium name="US DOE Joint Genome Institute (JGI-PGF)"/>
            <person name="Lucas S."/>
            <person name="Copeland A."/>
            <person name="Lapidus A."/>
            <person name="Bruce D."/>
            <person name="Goodwin L."/>
            <person name="Pitluck S."/>
            <person name="Kyrpides N."/>
            <person name="Mavromatis K."/>
            <person name="Pagani I."/>
            <person name="Ivanova N."/>
            <person name="Ovchinnikova G."/>
            <person name="Chertkov O."/>
            <person name="Held B."/>
            <person name="Brettin T."/>
            <person name="Detter J.C."/>
            <person name="Tapia R."/>
            <person name="Han C."/>
            <person name="Land M."/>
            <person name="Hauser L."/>
            <person name="Markowitz V."/>
            <person name="Cheng J.-F."/>
            <person name="Hugenholtz P."/>
            <person name="Woyke T."/>
            <person name="Wu D."/>
            <person name="Wirth R."/>
            <person name="Bilek Y."/>
            <person name="Hader T."/>
            <person name="Klenk H.-P."/>
            <person name="Eisen J.A."/>
        </authorList>
    </citation>
    <scope>NUCLEOTIDE SEQUENCE [LARGE SCALE GENOMIC DNA]</scope>
    <source>
        <strain evidence="3">ATCC 35584 / DSM 2162 / JCM 9187 / O7/1</strain>
    </source>
</reference>
<dbReference type="eggNOG" id="arCOG00141">
    <property type="taxonomic scope" value="Archaea"/>
</dbReference>
<dbReference type="KEGG" id="dmu:Desmu_0784"/>
<feature type="transmembrane region" description="Helical" evidence="1">
    <location>
        <begin position="264"/>
        <end position="285"/>
    </location>
</feature>
<accession>E8R9B3</accession>
<keyword evidence="3" id="KW-1185">Reference proteome</keyword>
<dbReference type="Proteomes" id="UP000001068">
    <property type="component" value="Chromosome"/>
</dbReference>
<dbReference type="SUPFAM" id="SSF103473">
    <property type="entry name" value="MFS general substrate transporter"/>
    <property type="match status" value="1"/>
</dbReference>
<dbReference type="Gene3D" id="1.20.1250.20">
    <property type="entry name" value="MFS general substrate transporter like domains"/>
    <property type="match status" value="1"/>
</dbReference>
<evidence type="ECO:0000313" key="3">
    <source>
        <dbReference type="Proteomes" id="UP000001068"/>
    </source>
</evidence>
<dbReference type="AlphaFoldDB" id="E8R9B3"/>
<protein>
    <submittedName>
        <fullName evidence="2">Major facilitator superfamily MFS_1</fullName>
    </submittedName>
</protein>
<dbReference type="Pfam" id="PF07690">
    <property type="entry name" value="MFS_1"/>
    <property type="match status" value="1"/>
</dbReference>
<feature type="transmembrane region" description="Helical" evidence="1">
    <location>
        <begin position="47"/>
        <end position="67"/>
    </location>
</feature>
<keyword evidence="1" id="KW-0472">Membrane</keyword>
<dbReference type="PANTHER" id="PTHR23526:SF2">
    <property type="entry name" value="MAJOR FACILITATOR SUPERFAMILY (MFS) PROFILE DOMAIN-CONTAINING PROTEIN"/>
    <property type="match status" value="1"/>
</dbReference>
<dbReference type="EMBL" id="CP002363">
    <property type="protein sequence ID" value="ADV65089.1"/>
    <property type="molecule type" value="Genomic_DNA"/>
</dbReference>
<reference evidence="2 3" key="2">
    <citation type="journal article" date="2011" name="Stand. Genomic Sci.">
        <title>Complete genome sequence of Desulfurococcus mucosus type strain (O7/1).</title>
        <authorList>
            <person name="Wirth R."/>
            <person name="Chertkov O."/>
            <person name="Held B."/>
            <person name="Lapidus A."/>
            <person name="Nolan M."/>
            <person name="Lucas S."/>
            <person name="Hammon N."/>
            <person name="Deshpande S."/>
            <person name="Cheng J.F."/>
            <person name="Tapia R."/>
            <person name="Han C."/>
            <person name="Goodwin L."/>
            <person name="Pitluck S."/>
            <person name="Liolios K."/>
            <person name="Ioanna P."/>
            <person name="Ivanova N."/>
            <person name="Mavromatis K."/>
            <person name="Mikhailova N."/>
            <person name="Pati A."/>
            <person name="Chen A."/>
            <person name="Palaniappan K."/>
            <person name="Land M."/>
            <person name="Hauser L."/>
            <person name="Chang Y.J."/>
            <person name="Jeffries C.D."/>
            <person name="Bilek Y."/>
            <person name="Hader T."/>
            <person name="Rohde M."/>
            <person name="Spring S."/>
            <person name="Sikorski J."/>
            <person name="Goker M."/>
            <person name="Woyke T."/>
            <person name="Bristow J."/>
            <person name="Eisen J.A."/>
            <person name="Markowitz V."/>
            <person name="Hugenholtz P."/>
            <person name="Kyrpides N.C."/>
            <person name="Klenk H.P."/>
        </authorList>
    </citation>
    <scope>NUCLEOTIDE SEQUENCE [LARGE SCALE GENOMIC DNA]</scope>
    <source>
        <strain evidence="3">ATCC 35584 / DSM 2162 / JCM 9187 / O7/1</strain>
    </source>
</reference>
<feature type="transmembrane region" description="Helical" evidence="1">
    <location>
        <begin position="79"/>
        <end position="99"/>
    </location>
</feature>
<feature type="transmembrane region" description="Helical" evidence="1">
    <location>
        <begin position="233"/>
        <end position="252"/>
    </location>
</feature>
<name>E8R9B3_DESM0</name>
<dbReference type="PANTHER" id="PTHR23526">
    <property type="entry name" value="INTEGRAL MEMBRANE TRANSPORT PROTEIN-RELATED"/>
    <property type="match status" value="1"/>
</dbReference>
<feature type="transmembrane region" description="Helical" evidence="1">
    <location>
        <begin position="21"/>
        <end position="41"/>
    </location>
</feature>